<dbReference type="OrthoDB" id="396512at2"/>
<dbReference type="RefSeq" id="WP_052167695.1">
    <property type="nucleotide sequence ID" value="NZ_CBCSHQ010000003.1"/>
</dbReference>
<dbReference type="GeneID" id="58718372"/>
<dbReference type="InterPro" id="IPR001173">
    <property type="entry name" value="Glyco_trans_2-like"/>
</dbReference>
<sequence length="305" mass="35510">MPSVSIILPVYNVAPYLGTCLDSLKNQTFQDFEVIAVNDGSSDGSLAILEVYQRKFPNLRIISQTNQGLSAARNTGLEQVTGKYLYFLDSDDYLQHDMLERCFTLAEQEALDVVKFDAIGFTEQGITRTNPYDSSFVLQENKRYTQKEWLQVQRKHYNSPVWLYFVRTSLVLSQGLRFVDGILHEDEIFTPQLFTRANNFMYIAQPFFKRRYRAGSIMQSSIYQSQASYTSKHQVIQLLEEERVVAKTRAAKQFLRQRRNVLYIDSCHYAKELHQKITLPLGVKLYLDARAWLRKIRRKKGAQNE</sequence>
<dbReference type="CDD" id="cd00761">
    <property type="entry name" value="Glyco_tranf_GTA_type"/>
    <property type="match status" value="1"/>
</dbReference>
<keyword evidence="3" id="KW-0808">Transferase</keyword>
<protein>
    <recommendedName>
        <fullName evidence="4">Glycosyltransferase 2-like domain-containing protein</fullName>
    </recommendedName>
</protein>
<keyword evidence="6" id="KW-1185">Reference proteome</keyword>
<dbReference type="GO" id="GO:0016757">
    <property type="term" value="F:glycosyltransferase activity"/>
    <property type="evidence" value="ECO:0007669"/>
    <property type="project" value="UniProtKB-KW"/>
</dbReference>
<dbReference type="STRING" id="1552123.EP57_13575"/>
<dbReference type="Pfam" id="PF00535">
    <property type="entry name" value="Glycos_transf_2"/>
    <property type="match status" value="1"/>
</dbReference>
<organism evidence="5 6">
    <name type="scientific">Listeria booriae</name>
    <dbReference type="NCBI Taxonomy" id="1552123"/>
    <lineage>
        <taxon>Bacteria</taxon>
        <taxon>Bacillati</taxon>
        <taxon>Bacillota</taxon>
        <taxon>Bacilli</taxon>
        <taxon>Bacillales</taxon>
        <taxon>Listeriaceae</taxon>
        <taxon>Listeria</taxon>
    </lineage>
</organism>
<comment type="similarity">
    <text evidence="1">Belongs to the glycosyltransferase 2 family.</text>
</comment>
<evidence type="ECO:0000259" key="4">
    <source>
        <dbReference type="Pfam" id="PF00535"/>
    </source>
</evidence>
<dbReference type="eggNOG" id="COG1216">
    <property type="taxonomic scope" value="Bacteria"/>
</dbReference>
<dbReference type="PANTHER" id="PTHR22916">
    <property type="entry name" value="GLYCOSYLTRANSFERASE"/>
    <property type="match status" value="1"/>
</dbReference>
<evidence type="ECO:0000313" key="6">
    <source>
        <dbReference type="Proteomes" id="UP000029844"/>
    </source>
</evidence>
<dbReference type="Gene3D" id="3.90.550.10">
    <property type="entry name" value="Spore Coat Polysaccharide Biosynthesis Protein SpsA, Chain A"/>
    <property type="match status" value="1"/>
</dbReference>
<proteinExistence type="inferred from homology"/>
<dbReference type="EMBL" id="JNFA01000028">
    <property type="protein sequence ID" value="KGL38960.1"/>
    <property type="molecule type" value="Genomic_DNA"/>
</dbReference>
<feature type="domain" description="Glycosyltransferase 2-like" evidence="4">
    <location>
        <begin position="5"/>
        <end position="139"/>
    </location>
</feature>
<dbReference type="InterPro" id="IPR029044">
    <property type="entry name" value="Nucleotide-diphossugar_trans"/>
</dbReference>
<evidence type="ECO:0000256" key="3">
    <source>
        <dbReference type="ARBA" id="ARBA00022679"/>
    </source>
</evidence>
<dbReference type="Proteomes" id="UP000029844">
    <property type="component" value="Unassembled WGS sequence"/>
</dbReference>
<comment type="caution">
    <text evidence="5">The sequence shown here is derived from an EMBL/GenBank/DDBJ whole genome shotgun (WGS) entry which is preliminary data.</text>
</comment>
<dbReference type="PANTHER" id="PTHR22916:SF51">
    <property type="entry name" value="GLYCOSYLTRANSFERASE EPSH-RELATED"/>
    <property type="match status" value="1"/>
</dbReference>
<name>A0A099W4I0_9LIST</name>
<dbReference type="SUPFAM" id="SSF53448">
    <property type="entry name" value="Nucleotide-diphospho-sugar transferases"/>
    <property type="match status" value="1"/>
</dbReference>
<evidence type="ECO:0000256" key="2">
    <source>
        <dbReference type="ARBA" id="ARBA00022676"/>
    </source>
</evidence>
<evidence type="ECO:0000313" key="5">
    <source>
        <dbReference type="EMBL" id="KGL38960.1"/>
    </source>
</evidence>
<reference evidence="5 6" key="1">
    <citation type="submission" date="2014-05" db="EMBL/GenBank/DDBJ databases">
        <title>Novel Listeriaceae from food processing environments.</title>
        <authorList>
            <person name="den Bakker H.C."/>
        </authorList>
    </citation>
    <scope>NUCLEOTIDE SEQUENCE [LARGE SCALE GENOMIC DNA]</scope>
    <source>
        <strain evidence="5 6">FSL A5-0281</strain>
    </source>
</reference>
<gene>
    <name evidence="5" type="ORF">EP57_13575</name>
</gene>
<keyword evidence="2" id="KW-0328">Glycosyltransferase</keyword>
<dbReference type="AlphaFoldDB" id="A0A099W4I0"/>
<evidence type="ECO:0000256" key="1">
    <source>
        <dbReference type="ARBA" id="ARBA00006739"/>
    </source>
</evidence>
<accession>A0A099W4I0</accession>